<evidence type="ECO:0000256" key="7">
    <source>
        <dbReference type="RuleBase" id="RU362067"/>
    </source>
</evidence>
<dbReference type="SUPFAM" id="SSF54373">
    <property type="entry name" value="FAD-linked reductases, C-terminal domain"/>
    <property type="match status" value="1"/>
</dbReference>
<dbReference type="InterPro" id="IPR001613">
    <property type="entry name" value="Flavin_amine_oxidase"/>
</dbReference>
<feature type="domain" description="Amine oxidase" evidence="9">
    <location>
        <begin position="14"/>
        <end position="468"/>
    </location>
</feature>
<dbReference type="SUPFAM" id="SSF51905">
    <property type="entry name" value="FAD/NAD(P)-binding domain"/>
    <property type="match status" value="2"/>
</dbReference>
<feature type="compositionally biased region" description="Basic and acidic residues" evidence="8">
    <location>
        <begin position="1218"/>
        <end position="1229"/>
    </location>
</feature>
<dbReference type="GO" id="GO:0008131">
    <property type="term" value="F:primary methylamine oxidase activity"/>
    <property type="evidence" value="ECO:0007669"/>
    <property type="project" value="UniProtKB-ARBA"/>
</dbReference>
<dbReference type="Proteomes" id="UP001153620">
    <property type="component" value="Chromosome 3"/>
</dbReference>
<evidence type="ECO:0000256" key="8">
    <source>
        <dbReference type="SAM" id="MobiDB-lite"/>
    </source>
</evidence>
<evidence type="ECO:0000256" key="2">
    <source>
        <dbReference type="ARBA" id="ARBA00004141"/>
    </source>
</evidence>
<dbReference type="EC" id="1.4.3.-" evidence="7"/>
<feature type="domain" description="Amine oxidase" evidence="9">
    <location>
        <begin position="502"/>
        <end position="904"/>
    </location>
</feature>
<feature type="region of interest" description="Disordered" evidence="8">
    <location>
        <begin position="998"/>
        <end position="1034"/>
    </location>
</feature>
<feature type="transmembrane region" description="Helical" evidence="7">
    <location>
        <begin position="1316"/>
        <end position="1339"/>
    </location>
</feature>
<evidence type="ECO:0000256" key="6">
    <source>
        <dbReference type="ARBA" id="ARBA00023136"/>
    </source>
</evidence>
<evidence type="ECO:0000259" key="9">
    <source>
        <dbReference type="Pfam" id="PF01593"/>
    </source>
</evidence>
<dbReference type="InterPro" id="IPR036188">
    <property type="entry name" value="FAD/NAD-bd_sf"/>
</dbReference>
<keyword evidence="11" id="KW-1185">Reference proteome</keyword>
<keyword evidence="5 7" id="KW-0560">Oxidoreductase</keyword>
<sequence>MENTRIIIIGAGCSGISAASKLIENGFENVLILEAENRIGGRLYTKEFASSVVDLGAQWCHGEVDNSVYDLVKDYKILDESSISYPNVSFLRSTGQSADNEKCGRLVMLCSDILDNCNEDLKDSNGSLGSYFVKKYQEALASPEFTDIDAETATELLEYFHKFENSIEASDTWYDTSGSGYLQYWECDGHPLLNWRDKGYGTVLDYIMKKKPDPANDLKVENKIKFNKEVANIDWNDPARNHIVVSCNDGSSYDADHVIVTVSLGVLKENYKKMFNPKLPDLKINAIEGLSIGTVDKIFLEFYEPFWHNDWAGFSLLWTKKDSEEIRKTPNAWLEDIFGFYKVDYQPNILCGWIGGSSARKMEQLDDETVMNGCMYLFEKFLSKTMKFTKPVKMLRSNWYTNKHFRGSYSFRSITTDLLKTSASHLAMPLHDALGKPVLLFAGEATHDHYYSTVHGALSAGYREADRIVSYYTSKINPEILINSLNVPKEDYYDVIVLGAGISGLGAGHVLKSSNLNFIILEGSFKVGGRIYTLNMNSLKNGSKDGPKCEAGAQWLHGKNNKLYQYAEKLNFIRPELSEEAEGDYIREDGTKFEEFFVRKVDFKIGQLLEECEELVSHKNDPNYKFPSSIAEYVEKKFADFVKTLETNEEKRQAMQLLDWHRKFQIIDNSCSSFNDISAKDWGNYSFNGESCQTHINVTEGMGKIADKLYEELKSNIKCNQIVDFIYWKCEEYPGRSNVIKITCKDGSTYCTNNLICTLPLGILKKKHSKMFNPPLPMKHQEVIENIGFGAINKIFIHFDNKWWDDDWKGLQLLWNEDLNDNSHWTKFISGFDVVYPAPENTLIGWIGGKGAIEMEKLSDKEIADNCMKIIKKFLNRKDIPNPTHFYTSRWHTDEFTGGAYSFTILPLNSLDKYEKFVINYCIMSEKVGKVLRRKSSMTNSIQDIELEVLKQNISNKHKQMVTEIDEKLDKIFDDFLNEVNKLSLNRFEVEKLFEDDKNGKPRNRKNAEKSRNDDRKKSKKVDTKKLPSKLPEKHFQPRNSMLTDLFEIKHINTIYHIFIVIFNLLLLNVFVSDFADTGKINIGLRPIRSGFKGLHYSLFIWCLMQLTIFLLYPAFKLWAYVTTKYFFKRGTMTNLWHFIGVLSVIGFQSTFIAGFTYTIIQFDLGQASAVAVLMELVRFIMKSYAFIRTNVPRVIYQKKKAKSSDESELDYEEDKNSDDTEVKEEVKLPESGSPKVNNKRVLTTFKQYTYFLFAPTLVYRDEYPRSKHIRWNFVLKCLIEVISIIFIMSFISERIMYPVYNQFGSQFYEVGVKELIASVFNAMLPGLLCFLCGFYCVLHSWMNAFAEFLRFSDRMFYRDWWNSTNFSVYYRTWNVIVHDWLYLYVYKDLYLYVFKKNRTVCQFLVFLLSAVFHEYILGFTFRFCYPILFIEFQGAGVLLFFALRKDLKTIGNCMMWMSLAIGMGLLLSLYHMEFYARENCTFDRENWLNYFIPISWSCNGLRYSDNWEVKIHF</sequence>
<dbReference type="InterPro" id="IPR004299">
    <property type="entry name" value="MBOAT_fam"/>
</dbReference>
<reference evidence="10" key="1">
    <citation type="submission" date="2022-01" db="EMBL/GenBank/DDBJ databases">
        <authorList>
            <person name="King R."/>
        </authorList>
    </citation>
    <scope>NUCLEOTIDE SEQUENCE</scope>
</reference>
<proteinExistence type="inferred from homology"/>
<feature type="transmembrane region" description="Helical" evidence="7">
    <location>
        <begin position="1424"/>
        <end position="1444"/>
    </location>
</feature>
<comment type="similarity">
    <text evidence="7">Belongs to the flavin monoamine oxidase family.</text>
</comment>
<comment type="cofactor">
    <cofactor evidence="1 7">
        <name>FAD</name>
        <dbReference type="ChEBI" id="CHEBI:57692"/>
    </cofactor>
</comment>
<gene>
    <name evidence="10" type="ORF">CHIRRI_LOCUS9702</name>
</gene>
<dbReference type="OrthoDB" id="5046242at2759"/>
<feature type="transmembrane region" description="Helical" evidence="7">
    <location>
        <begin position="1055"/>
        <end position="1076"/>
    </location>
</feature>
<comment type="subcellular location">
    <subcellularLocation>
        <location evidence="2">Membrane</location>
        <topology evidence="2">Multi-pass membrane protein</topology>
    </subcellularLocation>
</comment>
<dbReference type="EMBL" id="OU895879">
    <property type="protein sequence ID" value="CAG9806848.1"/>
    <property type="molecule type" value="Genomic_DNA"/>
</dbReference>
<dbReference type="PANTHER" id="PTHR10742:SF398">
    <property type="entry name" value="AMINE OXIDASE DOMAIN-CONTAINING PROTEIN-RELATED"/>
    <property type="match status" value="1"/>
</dbReference>
<dbReference type="InterPro" id="IPR050281">
    <property type="entry name" value="Flavin_monoamine_oxidase"/>
</dbReference>
<feature type="transmembrane region" description="Helical" evidence="7">
    <location>
        <begin position="1456"/>
        <end position="1473"/>
    </location>
</feature>
<evidence type="ECO:0000313" key="11">
    <source>
        <dbReference type="Proteomes" id="UP001153620"/>
    </source>
</evidence>
<dbReference type="Pfam" id="PF03062">
    <property type="entry name" value="MBOAT"/>
    <property type="match status" value="1"/>
</dbReference>
<dbReference type="Gene3D" id="3.90.660.10">
    <property type="match status" value="2"/>
</dbReference>
<feature type="compositionally biased region" description="Acidic residues" evidence="8">
    <location>
        <begin position="1207"/>
        <end position="1217"/>
    </location>
</feature>
<evidence type="ECO:0000256" key="5">
    <source>
        <dbReference type="ARBA" id="ARBA00023002"/>
    </source>
</evidence>
<dbReference type="PRINTS" id="PR00757">
    <property type="entry name" value="AMINEOXDASEF"/>
</dbReference>
<keyword evidence="7" id="KW-0274">FAD</keyword>
<feature type="transmembrane region" description="Helical" evidence="7">
    <location>
        <begin position="1400"/>
        <end position="1418"/>
    </location>
</feature>
<dbReference type="InterPro" id="IPR002937">
    <property type="entry name" value="Amino_oxidase"/>
</dbReference>
<dbReference type="Pfam" id="PF01593">
    <property type="entry name" value="Amino_oxidase"/>
    <property type="match status" value="2"/>
</dbReference>
<feature type="transmembrane region" description="Helical" evidence="7">
    <location>
        <begin position="1136"/>
        <end position="1161"/>
    </location>
</feature>
<feature type="region of interest" description="Disordered" evidence="8">
    <location>
        <begin position="1207"/>
        <end position="1233"/>
    </location>
</feature>
<protein>
    <recommendedName>
        <fullName evidence="7">Amine oxidase</fullName>
        <ecNumber evidence="7">1.4.3.-</ecNumber>
    </recommendedName>
</protein>
<evidence type="ECO:0000313" key="10">
    <source>
        <dbReference type="EMBL" id="CAG9806848.1"/>
    </source>
</evidence>
<accession>A0A9N9RX34</accession>
<keyword evidence="6 7" id="KW-0472">Membrane</keyword>
<reference evidence="10" key="2">
    <citation type="submission" date="2022-10" db="EMBL/GenBank/DDBJ databases">
        <authorList>
            <consortium name="ENA_rothamsted_submissions"/>
            <consortium name="culmorum"/>
            <person name="King R."/>
        </authorList>
    </citation>
    <scope>NUCLEOTIDE SEQUENCE</scope>
</reference>
<evidence type="ECO:0000256" key="3">
    <source>
        <dbReference type="ARBA" id="ARBA00022692"/>
    </source>
</evidence>
<keyword evidence="4 7" id="KW-1133">Transmembrane helix</keyword>
<dbReference type="GO" id="GO:0016020">
    <property type="term" value="C:membrane"/>
    <property type="evidence" value="ECO:0007669"/>
    <property type="project" value="UniProtKB-SubCell"/>
</dbReference>
<organism evidence="10 11">
    <name type="scientific">Chironomus riparius</name>
    <dbReference type="NCBI Taxonomy" id="315576"/>
    <lineage>
        <taxon>Eukaryota</taxon>
        <taxon>Metazoa</taxon>
        <taxon>Ecdysozoa</taxon>
        <taxon>Arthropoda</taxon>
        <taxon>Hexapoda</taxon>
        <taxon>Insecta</taxon>
        <taxon>Pterygota</taxon>
        <taxon>Neoptera</taxon>
        <taxon>Endopterygota</taxon>
        <taxon>Diptera</taxon>
        <taxon>Nematocera</taxon>
        <taxon>Chironomoidea</taxon>
        <taxon>Chironomidae</taxon>
        <taxon>Chironominae</taxon>
        <taxon>Chironomus</taxon>
    </lineage>
</organism>
<evidence type="ECO:0000256" key="4">
    <source>
        <dbReference type="ARBA" id="ARBA00022989"/>
    </source>
</evidence>
<dbReference type="GO" id="GO:0046592">
    <property type="term" value="F:polyamine oxidase activity"/>
    <property type="evidence" value="ECO:0007669"/>
    <property type="project" value="TreeGrafter"/>
</dbReference>
<name>A0A9N9RX34_9DIPT</name>
<feature type="transmembrane region" description="Helical" evidence="7">
    <location>
        <begin position="1274"/>
        <end position="1296"/>
    </location>
</feature>
<evidence type="ECO:0000256" key="1">
    <source>
        <dbReference type="ARBA" id="ARBA00001974"/>
    </source>
</evidence>
<feature type="transmembrane region" description="Helical" evidence="7">
    <location>
        <begin position="1097"/>
        <end position="1116"/>
    </location>
</feature>
<keyword evidence="3 7" id="KW-0812">Transmembrane</keyword>
<keyword evidence="7" id="KW-0285">Flavoprotein</keyword>
<dbReference type="Gene3D" id="3.50.50.60">
    <property type="entry name" value="FAD/NAD(P)-binding domain"/>
    <property type="match status" value="2"/>
</dbReference>
<dbReference type="PANTHER" id="PTHR10742">
    <property type="entry name" value="FLAVIN MONOAMINE OXIDASE"/>
    <property type="match status" value="1"/>
</dbReference>